<evidence type="ECO:0000259" key="1">
    <source>
        <dbReference type="Pfam" id="PF13302"/>
    </source>
</evidence>
<dbReference type="Gene3D" id="3.40.630.30">
    <property type="match status" value="1"/>
</dbReference>
<dbReference type="SUPFAM" id="SSF55729">
    <property type="entry name" value="Acyl-CoA N-acyltransferases (Nat)"/>
    <property type="match status" value="1"/>
</dbReference>
<evidence type="ECO:0000313" key="3">
    <source>
        <dbReference type="Proteomes" id="UP001243846"/>
    </source>
</evidence>
<evidence type="ECO:0000313" key="2">
    <source>
        <dbReference type="EMBL" id="MDN3711089.1"/>
    </source>
</evidence>
<dbReference type="Proteomes" id="UP001243846">
    <property type="component" value="Unassembled WGS sequence"/>
</dbReference>
<proteinExistence type="predicted"/>
<name>A0ABT8D3M7_9RHOB</name>
<dbReference type="InterPro" id="IPR000182">
    <property type="entry name" value="GNAT_dom"/>
</dbReference>
<dbReference type="RefSeq" id="WP_377685423.1">
    <property type="nucleotide sequence ID" value="NZ_JBHMDZ010000009.1"/>
</dbReference>
<accession>A0ABT8D3M7</accession>
<gene>
    <name evidence="2" type="ORF">QWZ10_03310</name>
</gene>
<sequence>MAELRVTVPVIETERLILREPRLSDLAAITAFGASERSRFVGGPMDDVGSWNALMILMGHWVARGFGWWMIEEKATGAVAGRVGVGHHVDWPEPELGWHLYDGFEGKGIAYEAALAARNLAQNRMGLGPLISLIAPENHGSRRLAERLGAVIEREDFLLRGEPCMIYRHPKDIA</sequence>
<dbReference type="PANTHER" id="PTHR43792">
    <property type="entry name" value="GNAT FAMILY, PUTATIVE (AFU_ORTHOLOGUE AFUA_3G00765)-RELATED-RELATED"/>
    <property type="match status" value="1"/>
</dbReference>
<protein>
    <submittedName>
        <fullName evidence="2">GNAT family N-acetyltransferase</fullName>
    </submittedName>
</protein>
<reference evidence="3" key="1">
    <citation type="journal article" date="2019" name="Int. J. Syst. Evol. Microbiol.">
        <title>The Global Catalogue of Microorganisms (GCM) 10K type strain sequencing project: providing services to taxonomists for standard genome sequencing and annotation.</title>
        <authorList>
            <consortium name="The Broad Institute Genomics Platform"/>
            <consortium name="The Broad Institute Genome Sequencing Center for Infectious Disease"/>
            <person name="Wu L."/>
            <person name="Ma J."/>
        </authorList>
    </citation>
    <scope>NUCLEOTIDE SEQUENCE [LARGE SCALE GENOMIC DNA]</scope>
    <source>
        <strain evidence="3">CECT 8482</strain>
    </source>
</reference>
<dbReference type="PANTHER" id="PTHR43792:SF1">
    <property type="entry name" value="N-ACETYLTRANSFERASE DOMAIN-CONTAINING PROTEIN"/>
    <property type="match status" value="1"/>
</dbReference>
<dbReference type="EMBL" id="JAUFRC010000001">
    <property type="protein sequence ID" value="MDN3711089.1"/>
    <property type="molecule type" value="Genomic_DNA"/>
</dbReference>
<dbReference type="InterPro" id="IPR016181">
    <property type="entry name" value="Acyl_CoA_acyltransferase"/>
</dbReference>
<dbReference type="InterPro" id="IPR051531">
    <property type="entry name" value="N-acetyltransferase"/>
</dbReference>
<feature type="domain" description="N-acetyltransferase" evidence="1">
    <location>
        <begin position="15"/>
        <end position="150"/>
    </location>
</feature>
<dbReference type="Pfam" id="PF13302">
    <property type="entry name" value="Acetyltransf_3"/>
    <property type="match status" value="1"/>
</dbReference>
<keyword evidence="3" id="KW-1185">Reference proteome</keyword>
<organism evidence="2 3">
    <name type="scientific">Paracoccus cavernae</name>
    <dbReference type="NCBI Taxonomy" id="1571207"/>
    <lineage>
        <taxon>Bacteria</taxon>
        <taxon>Pseudomonadati</taxon>
        <taxon>Pseudomonadota</taxon>
        <taxon>Alphaproteobacteria</taxon>
        <taxon>Rhodobacterales</taxon>
        <taxon>Paracoccaceae</taxon>
        <taxon>Paracoccus</taxon>
    </lineage>
</organism>
<comment type="caution">
    <text evidence="2">The sequence shown here is derived from an EMBL/GenBank/DDBJ whole genome shotgun (WGS) entry which is preliminary data.</text>
</comment>